<organism evidence="2 3">
    <name type="scientific">Ancylostoma ceylanicum</name>
    <dbReference type="NCBI Taxonomy" id="53326"/>
    <lineage>
        <taxon>Eukaryota</taxon>
        <taxon>Metazoa</taxon>
        <taxon>Ecdysozoa</taxon>
        <taxon>Nematoda</taxon>
        <taxon>Chromadorea</taxon>
        <taxon>Rhabditida</taxon>
        <taxon>Rhabditina</taxon>
        <taxon>Rhabditomorpha</taxon>
        <taxon>Strongyloidea</taxon>
        <taxon>Ancylostomatidae</taxon>
        <taxon>Ancylostomatinae</taxon>
        <taxon>Ancylostoma</taxon>
    </lineage>
</organism>
<evidence type="ECO:0000313" key="2">
    <source>
        <dbReference type="EMBL" id="EYC35281.1"/>
    </source>
</evidence>
<protein>
    <submittedName>
        <fullName evidence="2">Uncharacterized protein</fullName>
    </submittedName>
</protein>
<feature type="non-terminal residue" evidence="2">
    <location>
        <position position="1"/>
    </location>
</feature>
<feature type="region of interest" description="Disordered" evidence="1">
    <location>
        <begin position="1"/>
        <end position="24"/>
    </location>
</feature>
<sequence>DDRCPSVQTLLDKNGYTPSLSECDGTYDNISQSSLSIRSVASMPVRTTTSSESRSGFERYGRHITRRPYPDHSIGERDDDSNKGADNDERSLAVPQGLPRTSSFEQSNENGTYSHRAGTTSILCRVRREELARGGQPSVRLMARAFEAIDNCPPEKQGFFGMRKSRSVETTQGRQPAKVETPSTLKHSMSHVEVEEAAAYATLPRGGRNPFKNMGSKLVERVRRSLSRSSRQSSECPEAADPKVDKNSKADKNSSSLKKTKKRSAEAKARKNNGM</sequence>
<evidence type="ECO:0000256" key="1">
    <source>
        <dbReference type="SAM" id="MobiDB-lite"/>
    </source>
</evidence>
<feature type="compositionally biased region" description="Basic and acidic residues" evidence="1">
    <location>
        <begin position="240"/>
        <end position="252"/>
    </location>
</feature>
<reference evidence="3" key="1">
    <citation type="journal article" date="2015" name="Nat. Genet.">
        <title>The genome and transcriptome of the zoonotic hookworm Ancylostoma ceylanicum identify infection-specific gene families.</title>
        <authorList>
            <person name="Schwarz E.M."/>
            <person name="Hu Y."/>
            <person name="Antoshechkin I."/>
            <person name="Miller M.M."/>
            <person name="Sternberg P.W."/>
            <person name="Aroian R.V."/>
        </authorList>
    </citation>
    <scope>NUCLEOTIDE SEQUENCE</scope>
    <source>
        <strain evidence="3">HY135</strain>
    </source>
</reference>
<comment type="caution">
    <text evidence="2">The sequence shown here is derived from an EMBL/GenBank/DDBJ whole genome shotgun (WGS) entry which is preliminary data.</text>
</comment>
<feature type="compositionally biased region" description="Polar residues" evidence="1">
    <location>
        <begin position="99"/>
        <end position="116"/>
    </location>
</feature>
<evidence type="ECO:0000313" key="3">
    <source>
        <dbReference type="Proteomes" id="UP000024635"/>
    </source>
</evidence>
<gene>
    <name evidence="2" type="primary">Acey_s1086.g3580</name>
    <name evidence="2" type="ORF">Y032_1086g3580</name>
</gene>
<proteinExistence type="predicted"/>
<feature type="region of interest" description="Disordered" evidence="1">
    <location>
        <begin position="204"/>
        <end position="275"/>
    </location>
</feature>
<feature type="compositionally biased region" description="Polar residues" evidence="1">
    <location>
        <begin position="40"/>
        <end position="54"/>
    </location>
</feature>
<feature type="compositionally biased region" description="Polar residues" evidence="1">
    <location>
        <begin position="1"/>
        <end position="20"/>
    </location>
</feature>
<feature type="region of interest" description="Disordered" evidence="1">
    <location>
        <begin position="40"/>
        <end position="116"/>
    </location>
</feature>
<feature type="compositionally biased region" description="Basic and acidic residues" evidence="1">
    <location>
        <begin position="68"/>
        <end position="91"/>
    </location>
</feature>
<dbReference type="EMBL" id="JARK01000686">
    <property type="protein sequence ID" value="EYC35281.1"/>
    <property type="molecule type" value="Genomic_DNA"/>
</dbReference>
<dbReference type="Proteomes" id="UP000024635">
    <property type="component" value="Unassembled WGS sequence"/>
</dbReference>
<feature type="region of interest" description="Disordered" evidence="1">
    <location>
        <begin position="166"/>
        <end position="186"/>
    </location>
</feature>
<accession>A0A016W6R1</accession>
<dbReference type="OrthoDB" id="5870872at2759"/>
<dbReference type="AlphaFoldDB" id="A0A016W6R1"/>
<name>A0A016W6R1_9BILA</name>
<keyword evidence="3" id="KW-1185">Reference proteome</keyword>